<reference evidence="2 3" key="1">
    <citation type="journal article" date="2015" name="Genome Biol.">
        <title>Comparative genomics of Steinernema reveals deeply conserved gene regulatory networks.</title>
        <authorList>
            <person name="Dillman A.R."/>
            <person name="Macchietto M."/>
            <person name="Porter C.F."/>
            <person name="Rogers A."/>
            <person name="Williams B."/>
            <person name="Antoshechkin I."/>
            <person name="Lee M.M."/>
            <person name="Goodwin Z."/>
            <person name="Lu X."/>
            <person name="Lewis E.E."/>
            <person name="Goodrich-Blair H."/>
            <person name="Stock S.P."/>
            <person name="Adams B.J."/>
            <person name="Sternberg P.W."/>
            <person name="Mortazavi A."/>
        </authorList>
    </citation>
    <scope>NUCLEOTIDE SEQUENCE [LARGE SCALE GENOMIC DNA]</scope>
    <source>
        <strain evidence="2 3">ALL</strain>
    </source>
</reference>
<organism evidence="2 3">
    <name type="scientific">Steinernema carpocapsae</name>
    <name type="common">Entomopathogenic nematode</name>
    <dbReference type="NCBI Taxonomy" id="34508"/>
    <lineage>
        <taxon>Eukaryota</taxon>
        <taxon>Metazoa</taxon>
        <taxon>Ecdysozoa</taxon>
        <taxon>Nematoda</taxon>
        <taxon>Chromadorea</taxon>
        <taxon>Rhabditida</taxon>
        <taxon>Tylenchina</taxon>
        <taxon>Panagrolaimomorpha</taxon>
        <taxon>Strongyloidoidea</taxon>
        <taxon>Steinernematidae</taxon>
        <taxon>Steinernema</taxon>
    </lineage>
</organism>
<dbReference type="Proteomes" id="UP000298663">
    <property type="component" value="Unassembled WGS sequence"/>
</dbReference>
<name>A0A4U5N4P7_STECR</name>
<proteinExistence type="predicted"/>
<comment type="caution">
    <text evidence="2">The sequence shown here is derived from an EMBL/GenBank/DDBJ whole genome shotgun (WGS) entry which is preliminary data.</text>
</comment>
<evidence type="ECO:0000313" key="2">
    <source>
        <dbReference type="EMBL" id="TKR77507.1"/>
    </source>
</evidence>
<keyword evidence="3" id="KW-1185">Reference proteome</keyword>
<reference evidence="2 3" key="2">
    <citation type="journal article" date="2019" name="G3 (Bethesda)">
        <title>Hybrid Assembly of the Genome of the Entomopathogenic Nematode Steinernema carpocapsae Identifies the X-Chromosome.</title>
        <authorList>
            <person name="Serra L."/>
            <person name="Macchietto M."/>
            <person name="Macias-Munoz A."/>
            <person name="McGill C.J."/>
            <person name="Rodriguez I.M."/>
            <person name="Rodriguez B."/>
            <person name="Murad R."/>
            <person name="Mortazavi A."/>
        </authorList>
    </citation>
    <scope>NUCLEOTIDE SEQUENCE [LARGE SCALE GENOMIC DNA]</scope>
    <source>
        <strain evidence="2 3">ALL</strain>
    </source>
</reference>
<protein>
    <submittedName>
        <fullName evidence="2">Uncharacterized protein</fullName>
    </submittedName>
</protein>
<feature type="coiled-coil region" evidence="1">
    <location>
        <begin position="136"/>
        <end position="163"/>
    </location>
</feature>
<dbReference type="EMBL" id="AZBU02000005">
    <property type="protein sequence ID" value="TKR77507.1"/>
    <property type="molecule type" value="Genomic_DNA"/>
</dbReference>
<accession>A0A4U5N4P7</accession>
<gene>
    <name evidence="2" type="ORF">L596_018467</name>
</gene>
<evidence type="ECO:0000256" key="1">
    <source>
        <dbReference type="SAM" id="Coils"/>
    </source>
</evidence>
<sequence length="267" mass="28025">MNFATLQTLSVLRIQLSGKDVSILPFGNSPNPDLDNRSLVSLRSFLKSGLEAAPLGFILSPFTGSLEEQLRPRHAMNSTYLTTTTGAYGGKDQKPTSFYAATGPSNTSTHLGPTSPNVSSYAAVSSTPVAKNGPLQPQLESRVAQLEAEIKTLRAICEDLIKKSGGPAIVNATPTDNVKTCIAPVSIAKPLATAPIPATPIPIPPANFKQSPSNNSVYLGTAVGPSSGASSYYNYNPNVALQPNNVSTYMTPSAHNGNKTGNSTYMK</sequence>
<keyword evidence="1" id="KW-0175">Coiled coil</keyword>
<dbReference type="AlphaFoldDB" id="A0A4U5N4P7"/>
<evidence type="ECO:0000313" key="3">
    <source>
        <dbReference type="Proteomes" id="UP000298663"/>
    </source>
</evidence>